<keyword evidence="4 5" id="KW-0694">RNA-binding</keyword>
<evidence type="ECO:0000259" key="6">
    <source>
        <dbReference type="PROSITE" id="PS51686"/>
    </source>
</evidence>
<evidence type="ECO:0000256" key="1">
    <source>
        <dbReference type="ARBA" id="ARBA00022603"/>
    </source>
</evidence>
<dbReference type="GO" id="GO:0003723">
    <property type="term" value="F:RNA binding"/>
    <property type="evidence" value="ECO:0007669"/>
    <property type="project" value="UniProtKB-UniRule"/>
</dbReference>
<dbReference type="InterPro" id="IPR006027">
    <property type="entry name" value="NusB_RsmB_TIM44"/>
</dbReference>
<protein>
    <submittedName>
        <fullName evidence="7">RNA methyltransferase</fullName>
    </submittedName>
</protein>
<keyword evidence="8" id="KW-1185">Reference proteome</keyword>
<dbReference type="Pfam" id="PF01189">
    <property type="entry name" value="Methyltr_RsmB-F"/>
    <property type="match status" value="1"/>
</dbReference>
<dbReference type="PANTHER" id="PTHR22807">
    <property type="entry name" value="NOP2 YEAST -RELATED NOL1/NOP2/FMU SUN DOMAIN-CONTAINING"/>
    <property type="match status" value="1"/>
</dbReference>
<dbReference type="GO" id="GO:0006355">
    <property type="term" value="P:regulation of DNA-templated transcription"/>
    <property type="evidence" value="ECO:0007669"/>
    <property type="project" value="InterPro"/>
</dbReference>
<keyword evidence="2 5" id="KW-0808">Transferase</keyword>
<name>A0A4Q1C4N1_9BACT</name>
<dbReference type="PRINTS" id="PR02008">
    <property type="entry name" value="RCMTFAMILY"/>
</dbReference>
<dbReference type="SUPFAM" id="SSF48013">
    <property type="entry name" value="NusB-like"/>
    <property type="match status" value="1"/>
</dbReference>
<evidence type="ECO:0000256" key="4">
    <source>
        <dbReference type="ARBA" id="ARBA00022884"/>
    </source>
</evidence>
<dbReference type="Proteomes" id="UP000290218">
    <property type="component" value="Unassembled WGS sequence"/>
</dbReference>
<dbReference type="InterPro" id="IPR001678">
    <property type="entry name" value="MeTrfase_RsmB-F_NOP2_dom"/>
</dbReference>
<keyword evidence="1 5" id="KW-0489">Methyltransferase</keyword>
<evidence type="ECO:0000313" key="8">
    <source>
        <dbReference type="Proteomes" id="UP000290218"/>
    </source>
</evidence>
<dbReference type="SUPFAM" id="SSF53335">
    <property type="entry name" value="S-adenosyl-L-methionine-dependent methyltransferases"/>
    <property type="match status" value="1"/>
</dbReference>
<comment type="similarity">
    <text evidence="5">Belongs to the class I-like SAM-binding methyltransferase superfamily. RsmB/NOP family.</text>
</comment>
<dbReference type="InterPro" id="IPR023267">
    <property type="entry name" value="RCMT"/>
</dbReference>
<feature type="binding site" evidence="5">
    <location>
        <position position="333"/>
    </location>
    <ligand>
        <name>S-adenosyl-L-methionine</name>
        <dbReference type="ChEBI" id="CHEBI:59789"/>
    </ligand>
</feature>
<dbReference type="Pfam" id="PF01029">
    <property type="entry name" value="NusB"/>
    <property type="match status" value="1"/>
</dbReference>
<feature type="domain" description="SAM-dependent MTase RsmB/NOP-type" evidence="6">
    <location>
        <begin position="151"/>
        <end position="436"/>
    </location>
</feature>
<gene>
    <name evidence="7" type="ORF">ESB00_16230</name>
</gene>
<comment type="caution">
    <text evidence="5">Lacks conserved residue(s) required for the propagation of feature annotation.</text>
</comment>
<accession>A0A4Q1C4N1</accession>
<dbReference type="GO" id="GO:0001510">
    <property type="term" value="P:RNA methylation"/>
    <property type="evidence" value="ECO:0007669"/>
    <property type="project" value="InterPro"/>
</dbReference>
<dbReference type="CDD" id="cd02440">
    <property type="entry name" value="AdoMet_MTases"/>
    <property type="match status" value="1"/>
</dbReference>
<dbReference type="OrthoDB" id="9810297at2"/>
<keyword evidence="3 5" id="KW-0949">S-adenosyl-L-methionine</keyword>
<dbReference type="Gene3D" id="3.40.50.150">
    <property type="entry name" value="Vaccinia Virus protein VP39"/>
    <property type="match status" value="1"/>
</dbReference>
<evidence type="ECO:0000313" key="7">
    <source>
        <dbReference type="EMBL" id="RXK53245.1"/>
    </source>
</evidence>
<proteinExistence type="inferred from homology"/>
<dbReference type="InterPro" id="IPR049560">
    <property type="entry name" value="MeTrfase_RsmB-F_NOP2_cat"/>
</dbReference>
<dbReference type="AlphaFoldDB" id="A0A4Q1C4N1"/>
<sequence>MRDVKQGLNPAPEVSKPQPSGWVAAAGLVERWLARSERVDTLLEGLAAGLSPQERARAQQLFYGVVRWASRLEAALAGLMAHQPRTKVKAVLMIAGFELLEGGPDLTAKVIHHAVERAKSVTSPKEARLVNAVARKMADRLTVSPADLATEFAHPEWLVNRWTRQFGLETTRKLLEWNQQPAPVYARWRSDAPVPAFLAPTQWAGFYEVKAGHWDEIRKLATEGALYLQDPSTRLCIGLLAPVAGESILDACAAPGGKSLFIADTMKTGKVVALDEPAAPGKPDPRLQRLKENLSRAPHGVNVAMVEADLAKVNTVFYRNLSLPESYDAVLLDAPCSNTGVMRHRIDVKWRLQDGDFARHAQQQLSLLHAAARLVRPGGRLVYSTCSVDADENDGVIKAFLASRVGSRAKLVRSVQAYPWTDGHDGAGAFLFEMVS</sequence>
<dbReference type="EMBL" id="SDHX01000002">
    <property type="protein sequence ID" value="RXK53245.1"/>
    <property type="molecule type" value="Genomic_DNA"/>
</dbReference>
<evidence type="ECO:0000256" key="5">
    <source>
        <dbReference type="PROSITE-ProRule" id="PRU01023"/>
    </source>
</evidence>
<dbReference type="PROSITE" id="PS51686">
    <property type="entry name" value="SAM_MT_RSMB_NOP"/>
    <property type="match status" value="1"/>
</dbReference>
<dbReference type="InterPro" id="IPR035926">
    <property type="entry name" value="NusB-like_sf"/>
</dbReference>
<dbReference type="InterPro" id="IPR029063">
    <property type="entry name" value="SAM-dependent_MTases_sf"/>
</dbReference>
<evidence type="ECO:0000256" key="3">
    <source>
        <dbReference type="ARBA" id="ARBA00022691"/>
    </source>
</evidence>
<comment type="caution">
    <text evidence="7">The sequence shown here is derived from an EMBL/GenBank/DDBJ whole genome shotgun (WGS) entry which is preliminary data.</text>
</comment>
<dbReference type="Gene3D" id="1.10.940.10">
    <property type="entry name" value="NusB-like"/>
    <property type="match status" value="1"/>
</dbReference>
<organism evidence="7 8">
    <name type="scientific">Oleiharenicola lentus</name>
    <dbReference type="NCBI Taxonomy" id="2508720"/>
    <lineage>
        <taxon>Bacteria</taxon>
        <taxon>Pseudomonadati</taxon>
        <taxon>Verrucomicrobiota</taxon>
        <taxon>Opitutia</taxon>
        <taxon>Opitutales</taxon>
        <taxon>Opitutaceae</taxon>
        <taxon>Oleiharenicola</taxon>
    </lineage>
</organism>
<dbReference type="PANTHER" id="PTHR22807:SF53">
    <property type="entry name" value="RIBOSOMAL RNA SMALL SUBUNIT METHYLTRANSFERASE B-RELATED"/>
    <property type="match status" value="1"/>
</dbReference>
<feature type="active site" description="Nucleophile" evidence="5">
    <location>
        <position position="386"/>
    </location>
</feature>
<feature type="binding site" evidence="5">
    <location>
        <position position="309"/>
    </location>
    <ligand>
        <name>S-adenosyl-L-methionine</name>
        <dbReference type="ChEBI" id="CHEBI:59789"/>
    </ligand>
</feature>
<dbReference type="GO" id="GO:0008173">
    <property type="term" value="F:RNA methyltransferase activity"/>
    <property type="evidence" value="ECO:0007669"/>
    <property type="project" value="InterPro"/>
</dbReference>
<dbReference type="RefSeq" id="WP_129048834.1">
    <property type="nucleotide sequence ID" value="NZ_SDHX01000002.1"/>
</dbReference>
<reference evidence="7 8" key="1">
    <citation type="submission" date="2019-01" db="EMBL/GenBank/DDBJ databases">
        <title>Lacunisphaera sp. strain TWA-58.</title>
        <authorList>
            <person name="Chen W.-M."/>
        </authorList>
    </citation>
    <scope>NUCLEOTIDE SEQUENCE [LARGE SCALE GENOMIC DNA]</scope>
    <source>
        <strain evidence="7 8">TWA-58</strain>
    </source>
</reference>
<feature type="binding site" evidence="5">
    <location>
        <begin position="252"/>
        <end position="258"/>
    </location>
    <ligand>
        <name>S-adenosyl-L-methionine</name>
        <dbReference type="ChEBI" id="CHEBI:59789"/>
    </ligand>
</feature>
<evidence type="ECO:0000256" key="2">
    <source>
        <dbReference type="ARBA" id="ARBA00022679"/>
    </source>
</evidence>